<dbReference type="Gene3D" id="2.60.120.620">
    <property type="entry name" value="q2cbj1_9rhob like domain"/>
    <property type="match status" value="1"/>
</dbReference>
<keyword evidence="2" id="KW-1185">Reference proteome</keyword>
<dbReference type="Proteomes" id="UP000231564">
    <property type="component" value="Chromosome MARIT"/>
</dbReference>
<organism evidence="1 2">
    <name type="scientific">Tenacibaculum maritimum NCIMB 2154</name>
    <dbReference type="NCBI Taxonomy" id="1349785"/>
    <lineage>
        <taxon>Bacteria</taxon>
        <taxon>Pseudomonadati</taxon>
        <taxon>Bacteroidota</taxon>
        <taxon>Flavobacteriia</taxon>
        <taxon>Flavobacteriales</taxon>
        <taxon>Flavobacteriaceae</taxon>
        <taxon>Tenacibaculum</taxon>
    </lineage>
</organism>
<dbReference type="SUPFAM" id="SSF51197">
    <property type="entry name" value="Clavaminate synthase-like"/>
    <property type="match status" value="1"/>
</dbReference>
<gene>
    <name evidence="1" type="ORF">MARIT_1044</name>
</gene>
<dbReference type="EMBL" id="LT634361">
    <property type="protein sequence ID" value="SFZ81309.1"/>
    <property type="molecule type" value="Genomic_DNA"/>
</dbReference>
<dbReference type="STRING" id="1349785.GCA_000509405_00318"/>
<sequence length="120" mass="14445">MSLYRLYKKEWIHRGFSLVVPLFTEEELVAIMALLKDKENLYAIKQLIQKFPRIQEIIFQNKQFEELYQTVCDASYFLSKAISFNKKANSNWLVSYHQDLSISVQEKDVFRENANWMRKK</sequence>
<dbReference type="KEGG" id="tmar:MARIT_1044"/>
<accession>A0A2H1E928</accession>
<reference evidence="1 2" key="1">
    <citation type="submission" date="2016-11" db="EMBL/GenBank/DDBJ databases">
        <authorList>
            <person name="Jaros S."/>
            <person name="Januszkiewicz K."/>
            <person name="Wedrychowicz H."/>
        </authorList>
    </citation>
    <scope>NUCLEOTIDE SEQUENCE [LARGE SCALE GENOMIC DNA]</scope>
    <source>
        <strain evidence="1">NCIMB 2154T</strain>
    </source>
</reference>
<dbReference type="GeneID" id="47722610"/>
<dbReference type="RefSeq" id="WP_100210946.1">
    <property type="nucleotide sequence ID" value="NZ_CP138495.1"/>
</dbReference>
<evidence type="ECO:0000313" key="2">
    <source>
        <dbReference type="Proteomes" id="UP000231564"/>
    </source>
</evidence>
<dbReference type="OrthoDB" id="9791262at2"/>
<dbReference type="AlphaFoldDB" id="A0A2H1E928"/>
<proteinExistence type="predicted"/>
<evidence type="ECO:0000313" key="1">
    <source>
        <dbReference type="EMBL" id="SFZ81309.1"/>
    </source>
</evidence>
<protein>
    <submittedName>
        <fullName evidence="1">Uncharacterized protein</fullName>
    </submittedName>
</protein>
<name>A0A2H1E928_9FLAO</name>